<accession>A0A0P1B999</accession>
<dbReference type="Proteomes" id="UP000054845">
    <property type="component" value="Unassembled WGS sequence"/>
</dbReference>
<evidence type="ECO:0000256" key="1">
    <source>
        <dbReference type="SAM" id="MobiDB-lite"/>
    </source>
</evidence>
<name>A0A0P1B999_9BASI</name>
<feature type="compositionally biased region" description="Basic residues" evidence="1">
    <location>
        <begin position="114"/>
        <end position="124"/>
    </location>
</feature>
<proteinExistence type="predicted"/>
<keyword evidence="3" id="KW-1185">Reference proteome</keyword>
<feature type="compositionally biased region" description="Basic residues" evidence="1">
    <location>
        <begin position="137"/>
        <end position="160"/>
    </location>
</feature>
<organism evidence="2 3">
    <name type="scientific">Ceraceosorus bombacis</name>
    <dbReference type="NCBI Taxonomy" id="401625"/>
    <lineage>
        <taxon>Eukaryota</taxon>
        <taxon>Fungi</taxon>
        <taxon>Dikarya</taxon>
        <taxon>Basidiomycota</taxon>
        <taxon>Ustilaginomycotina</taxon>
        <taxon>Exobasidiomycetes</taxon>
        <taxon>Ceraceosorales</taxon>
        <taxon>Ceraceosoraceae</taxon>
        <taxon>Ceraceosorus</taxon>
    </lineage>
</organism>
<feature type="region of interest" description="Disordered" evidence="1">
    <location>
        <begin position="269"/>
        <end position="292"/>
    </location>
</feature>
<dbReference type="OrthoDB" id="2538345at2759"/>
<dbReference type="AlphaFoldDB" id="A0A0P1B999"/>
<dbReference type="STRING" id="401625.A0A0P1B999"/>
<dbReference type="PANTHER" id="PTHR34689:SF1">
    <property type="entry name" value="NUCLEIC ACID-BINDING PROTEIN"/>
    <property type="match status" value="1"/>
</dbReference>
<feature type="region of interest" description="Disordered" evidence="1">
    <location>
        <begin position="308"/>
        <end position="332"/>
    </location>
</feature>
<feature type="compositionally biased region" description="Basic and acidic residues" evidence="1">
    <location>
        <begin position="125"/>
        <end position="136"/>
    </location>
</feature>
<feature type="region of interest" description="Disordered" evidence="1">
    <location>
        <begin position="74"/>
        <end position="167"/>
    </location>
</feature>
<sequence>MIAPQVKIKDVTAHDLGAEAGSIRASWSAIMSEEIGRDEIGMRMTEAGVKRKGVVAKGIEMMEKGTLSGTAKKLGRTIGESEKTDGDTMTSPIDIPVTTRGDTIRGLVRGLSSRSRRGGGHKSRDHGDRDERERRERRDRRRRKEEKKERRERKEKKKRQKEAAKSGEVIEWGKHGIISETDVIGRLTGEYRQWLVEERHINPETISKPVEKKEIARFIESYNTATMPDPKYYDLEKHERHMSMIRSGETLPVGGYDFLSDEKAASASAAARRKEEEAKRNTSRDAWQSKEQLEELRRIQNERIQAGKMKQLGLETSANMGVRMEGRLPGRK</sequence>
<reference evidence="2 3" key="1">
    <citation type="submission" date="2014-09" db="EMBL/GenBank/DDBJ databases">
        <authorList>
            <person name="Magalhaes I.L.F."/>
            <person name="Oliveira U."/>
            <person name="Santos F.R."/>
            <person name="Vidigal T.H.D.A."/>
            <person name="Brescovit A.D."/>
            <person name="Santos A.J."/>
        </authorList>
    </citation>
    <scope>NUCLEOTIDE SEQUENCE [LARGE SCALE GENOMIC DNA]</scope>
</reference>
<evidence type="ECO:0000313" key="2">
    <source>
        <dbReference type="EMBL" id="CEH11724.1"/>
    </source>
</evidence>
<protein>
    <submittedName>
        <fullName evidence="2">Uncharacterized protein</fullName>
    </submittedName>
</protein>
<feature type="compositionally biased region" description="Basic and acidic residues" evidence="1">
    <location>
        <begin position="272"/>
        <end position="292"/>
    </location>
</feature>
<evidence type="ECO:0000313" key="3">
    <source>
        <dbReference type="Proteomes" id="UP000054845"/>
    </source>
</evidence>
<dbReference type="PANTHER" id="PTHR34689">
    <property type="entry name" value="NUCLEIC ACID-BINDING PROTEIN"/>
    <property type="match status" value="1"/>
</dbReference>
<dbReference type="EMBL" id="CCYA01000065">
    <property type="protein sequence ID" value="CEH11724.1"/>
    <property type="molecule type" value="Genomic_DNA"/>
</dbReference>